<accession>A0ABT0TPZ7</accession>
<sequence length="177" mass="20809">MMYLQPTNLRNTTVQLVPLAETDFEDLYACASDPEVWEQHPNKDRYKRDVFEVFFKGALESGGAFKIVALDSDKVVGSTRFYDYNPKDKSVLIGYTFYAKAYWGKGLNPMVKRLMLDYAFRFVDTVYFHVGSQNKRSQIAMERLDAQKIDEQLIEYYGETPKLNFIYEIRKENWEQS</sequence>
<evidence type="ECO:0000313" key="2">
    <source>
        <dbReference type="EMBL" id="MCL9809571.1"/>
    </source>
</evidence>
<dbReference type="PANTHER" id="PTHR43610:SF1">
    <property type="entry name" value="N-ACETYLTRANSFERASE DOMAIN-CONTAINING PROTEIN"/>
    <property type="match status" value="1"/>
</dbReference>
<dbReference type="PANTHER" id="PTHR43610">
    <property type="entry name" value="BLL6696 PROTEIN"/>
    <property type="match status" value="1"/>
</dbReference>
<evidence type="ECO:0000313" key="3">
    <source>
        <dbReference type="Proteomes" id="UP001317191"/>
    </source>
</evidence>
<protein>
    <submittedName>
        <fullName evidence="2">GNAT family N-acetyltransferase</fullName>
    </submittedName>
</protein>
<name>A0ABT0TPZ7_9FLAO</name>
<organism evidence="2 3">
    <name type="scientific">Flavobacterium luminosum</name>
    <dbReference type="NCBI Taxonomy" id="2949086"/>
    <lineage>
        <taxon>Bacteria</taxon>
        <taxon>Pseudomonadati</taxon>
        <taxon>Bacteroidota</taxon>
        <taxon>Flavobacteriia</taxon>
        <taxon>Flavobacteriales</taxon>
        <taxon>Flavobacteriaceae</taxon>
        <taxon>Flavobacterium</taxon>
    </lineage>
</organism>
<dbReference type="EMBL" id="JAMLJM010000007">
    <property type="protein sequence ID" value="MCL9809571.1"/>
    <property type="molecule type" value="Genomic_DNA"/>
</dbReference>
<comment type="caution">
    <text evidence="2">The sequence shown here is derived from an EMBL/GenBank/DDBJ whole genome shotgun (WGS) entry which is preliminary data.</text>
</comment>
<dbReference type="Proteomes" id="UP001317191">
    <property type="component" value="Unassembled WGS sequence"/>
</dbReference>
<keyword evidence="3" id="KW-1185">Reference proteome</keyword>
<dbReference type="Pfam" id="PF13302">
    <property type="entry name" value="Acetyltransf_3"/>
    <property type="match status" value="1"/>
</dbReference>
<dbReference type="PROSITE" id="PS51186">
    <property type="entry name" value="GNAT"/>
    <property type="match status" value="1"/>
</dbReference>
<reference evidence="2 3" key="1">
    <citation type="submission" date="2022-05" db="EMBL/GenBank/DDBJ databases">
        <title>Flavobacterium sp., isolated from activated sludge.</title>
        <authorList>
            <person name="Ran Q."/>
        </authorList>
    </citation>
    <scope>NUCLEOTIDE SEQUENCE [LARGE SCALE GENOMIC DNA]</scope>
    <source>
        <strain evidence="2 3">HXWNR70</strain>
    </source>
</reference>
<gene>
    <name evidence="2" type="ORF">NAT50_09400</name>
</gene>
<proteinExistence type="predicted"/>
<dbReference type="InterPro" id="IPR016181">
    <property type="entry name" value="Acyl_CoA_acyltransferase"/>
</dbReference>
<dbReference type="RefSeq" id="WP_250593023.1">
    <property type="nucleotide sequence ID" value="NZ_JAMLJM010000007.1"/>
</dbReference>
<evidence type="ECO:0000259" key="1">
    <source>
        <dbReference type="PROSITE" id="PS51186"/>
    </source>
</evidence>
<dbReference type="InterPro" id="IPR000182">
    <property type="entry name" value="GNAT_dom"/>
</dbReference>
<dbReference type="Gene3D" id="3.40.630.30">
    <property type="match status" value="1"/>
</dbReference>
<feature type="domain" description="N-acetyltransferase" evidence="1">
    <location>
        <begin position="14"/>
        <end position="172"/>
    </location>
</feature>
<dbReference type="CDD" id="cd04301">
    <property type="entry name" value="NAT_SF"/>
    <property type="match status" value="1"/>
</dbReference>
<dbReference type="SUPFAM" id="SSF55729">
    <property type="entry name" value="Acyl-CoA N-acyltransferases (Nat)"/>
    <property type="match status" value="1"/>
</dbReference>